<dbReference type="Pfam" id="PF21294">
    <property type="entry name" value="Polysacc_lyase_14"/>
    <property type="match status" value="1"/>
</dbReference>
<protein>
    <submittedName>
        <fullName evidence="3">Uncharacterized protein</fullName>
    </submittedName>
</protein>
<comment type="caution">
    <text evidence="3">The sequence shown here is derived from an EMBL/GenBank/DDBJ whole genome shotgun (WGS) entry which is preliminary data.</text>
</comment>
<gene>
    <name evidence="3" type="ORF">EST38_g149</name>
</gene>
<evidence type="ECO:0000259" key="1">
    <source>
        <dbReference type="Pfam" id="PF20236"/>
    </source>
</evidence>
<dbReference type="PANTHER" id="PTHR40124">
    <property type="match status" value="1"/>
</dbReference>
<dbReference type="PANTHER" id="PTHR40124:SF1">
    <property type="entry name" value="DISAGGREGATASE RELATED REPEAT PROTEIN"/>
    <property type="match status" value="1"/>
</dbReference>
<feature type="domain" description="DUF6593" evidence="1">
    <location>
        <begin position="27"/>
        <end position="175"/>
    </location>
</feature>
<dbReference type="Pfam" id="PF20236">
    <property type="entry name" value="DUF6593"/>
    <property type="match status" value="1"/>
</dbReference>
<name>A0A4Q2E197_9AGAR</name>
<dbReference type="InterPro" id="IPR046528">
    <property type="entry name" value="DUF6593"/>
</dbReference>
<accession>A0A4Q2E197</accession>
<sequence length="425" mass="47662">MNFRTDSQVTLTNPEPTLELVLEKPASPLNTRLFVNGKPWFKVSTVDRDANITKITDLRINEVVATIRRRTFLSDKVKFPRRFGGKSVKKDDWMTEVKLSTGHNAWLVSSESGKFLWKWDSAQRLVLTPEDDTDQTLFFVKDEPPVLALCFKRSAEESLDEIIPGFIILEHRMKMDAKRMTIRDGMAAHHSLDFQNQPRLAWEAFYPEGSINPSAPIPGGFGFYLSGPPEFQQRLSVAKEAVFSYRMMLEKDWEWVKGGKLPGLFGGIDDLAYACSGGRKDDRCQCIGLRPMWRANGVGELYTYLPLNDTNATQQLKVPPLSVENNDYGFSVGRGAFNFKQAVGNWITVATRVRLNDIGVDNGEIEVWIDGCSVISIDGLALRSSAASVLRGMHFQTFFGGSSTDWASPKDQRAWFADVTGAIIA</sequence>
<dbReference type="AlphaFoldDB" id="A0A4Q2E197"/>
<evidence type="ECO:0000313" key="3">
    <source>
        <dbReference type="EMBL" id="RXW25682.1"/>
    </source>
</evidence>
<evidence type="ECO:0000313" key="4">
    <source>
        <dbReference type="Proteomes" id="UP000290288"/>
    </source>
</evidence>
<dbReference type="Proteomes" id="UP000290288">
    <property type="component" value="Unassembled WGS sequence"/>
</dbReference>
<organism evidence="3 4">
    <name type="scientific">Candolleomyces aberdarensis</name>
    <dbReference type="NCBI Taxonomy" id="2316362"/>
    <lineage>
        <taxon>Eukaryota</taxon>
        <taxon>Fungi</taxon>
        <taxon>Dikarya</taxon>
        <taxon>Basidiomycota</taxon>
        <taxon>Agaricomycotina</taxon>
        <taxon>Agaricomycetes</taxon>
        <taxon>Agaricomycetidae</taxon>
        <taxon>Agaricales</taxon>
        <taxon>Agaricineae</taxon>
        <taxon>Psathyrellaceae</taxon>
        <taxon>Candolleomyces</taxon>
    </lineage>
</organism>
<keyword evidence="4" id="KW-1185">Reference proteome</keyword>
<evidence type="ECO:0000259" key="2">
    <source>
        <dbReference type="Pfam" id="PF21294"/>
    </source>
</evidence>
<reference evidence="3 4" key="1">
    <citation type="submission" date="2019-01" db="EMBL/GenBank/DDBJ databases">
        <title>Draft genome sequence of Psathyrella aberdarensis IHI B618.</title>
        <authorList>
            <person name="Buettner E."/>
            <person name="Kellner H."/>
        </authorList>
    </citation>
    <scope>NUCLEOTIDE SEQUENCE [LARGE SCALE GENOMIC DNA]</scope>
    <source>
        <strain evidence="3 4">IHI B618</strain>
    </source>
</reference>
<feature type="domain" description="Polysaccharide lyase 14" evidence="2">
    <location>
        <begin position="201"/>
        <end position="419"/>
    </location>
</feature>
<dbReference type="EMBL" id="SDEE01000002">
    <property type="protein sequence ID" value="RXW25682.1"/>
    <property type="molecule type" value="Genomic_DNA"/>
</dbReference>
<proteinExistence type="predicted"/>
<dbReference type="STRING" id="2316362.A0A4Q2E197"/>
<dbReference type="InterPro" id="IPR048958">
    <property type="entry name" value="Polysacc_lyase_14"/>
</dbReference>
<dbReference type="Gene3D" id="2.60.120.200">
    <property type="match status" value="1"/>
</dbReference>
<dbReference type="OrthoDB" id="3337916at2759"/>